<proteinExistence type="inferred from homology"/>
<dbReference type="PROSITE" id="PS00599">
    <property type="entry name" value="AA_TRANSFER_CLASS_2"/>
    <property type="match status" value="1"/>
</dbReference>
<feature type="modified residue" description="N6-(pyridoxal phosphate)lysine" evidence="9 10">
    <location>
        <position position="236"/>
    </location>
</feature>
<dbReference type="Pfam" id="PF00155">
    <property type="entry name" value="Aminotran_1_2"/>
    <property type="match status" value="1"/>
</dbReference>
<dbReference type="InterPro" id="IPR001917">
    <property type="entry name" value="Aminotrans_II_pyridoxalP_BS"/>
</dbReference>
<feature type="binding site" evidence="9">
    <location>
        <position position="233"/>
    </location>
    <ligand>
        <name>pyridoxal 5'-phosphate</name>
        <dbReference type="ChEBI" id="CHEBI:597326"/>
    </ligand>
</feature>
<evidence type="ECO:0000256" key="4">
    <source>
        <dbReference type="ARBA" id="ARBA00011738"/>
    </source>
</evidence>
<dbReference type="GO" id="GO:0009102">
    <property type="term" value="P:biotin biosynthetic process"/>
    <property type="evidence" value="ECO:0007669"/>
    <property type="project" value="UniProtKB-UniRule"/>
</dbReference>
<evidence type="ECO:0000256" key="5">
    <source>
        <dbReference type="ARBA" id="ARBA00022679"/>
    </source>
</evidence>
<dbReference type="InterPro" id="IPR004839">
    <property type="entry name" value="Aminotransferase_I/II_large"/>
</dbReference>
<feature type="binding site" evidence="9">
    <location>
        <position position="350"/>
    </location>
    <ligand>
        <name>substrate</name>
    </ligand>
</feature>
<comment type="subunit">
    <text evidence="4 9">Homodimer.</text>
</comment>
<sequence>MSWQQRIDTALDSQRSKGLWRQMLPVTTYPQGILSDQHRQYIHFSSNDYLGLSRNPQVIEAWQQGLNHWGAGAGASGHVTGYTPAHQQLEQLLADWQGYDDALLFSSGFAANQALIFALTGQHDRVLADKLMHASLLEAASLSPATLCRFQHNSPDSLQRLLARSCDGETLIVTEGIFSMDGDSAPLTELRQLATQSESWLVVDDAHGIGVCGPEGRGSCHQQSIMADIQIVTFGKALGVAGAAILCSKPVADYLRQTARHLIYSTAMPPAQADAIRTAITLVRQGDELREQLRQNIAFFRRQMSGLSWDLLPSDSAIQPLIIGDNHLALQLSAELRQRGFWINAIRPPTVPAGSARLRITLSAAHQKQQIEQLVEQLYALGS</sequence>
<evidence type="ECO:0000313" key="13">
    <source>
        <dbReference type="Proteomes" id="UP000029577"/>
    </source>
</evidence>
<dbReference type="PANTHER" id="PTHR13693">
    <property type="entry name" value="CLASS II AMINOTRANSFERASE/8-AMINO-7-OXONONANOATE SYNTHASE"/>
    <property type="match status" value="1"/>
</dbReference>
<evidence type="ECO:0000256" key="9">
    <source>
        <dbReference type="HAMAP-Rule" id="MF_01693"/>
    </source>
</evidence>
<comment type="function">
    <text evidence="9">Catalyzes the decarboxylative condensation of pimeloyl-[acyl-carrier protein] and L-alanine to produce 8-amino-7-oxononanoate (AON), [acyl-carrier protein], and carbon dioxide.</text>
</comment>
<dbReference type="EMBL" id="JPKR02000002">
    <property type="protein sequence ID" value="KGD73476.1"/>
    <property type="molecule type" value="Genomic_DNA"/>
</dbReference>
<dbReference type="InterPro" id="IPR022834">
    <property type="entry name" value="AONS_Proteobacteria"/>
</dbReference>
<feature type="binding site" evidence="9">
    <location>
        <position position="133"/>
    </location>
    <ligand>
        <name>substrate</name>
    </ligand>
</feature>
<evidence type="ECO:0000256" key="1">
    <source>
        <dbReference type="ARBA" id="ARBA00001933"/>
    </source>
</evidence>
<feature type="domain" description="Aminotransferase class I/classII large" evidence="11">
    <location>
        <begin position="40"/>
        <end position="378"/>
    </location>
</feature>
<dbReference type="InterPro" id="IPR015421">
    <property type="entry name" value="PyrdxlP-dep_Trfase_major"/>
</dbReference>
<accession>A0A095T9A9</accession>
<comment type="caution">
    <text evidence="12">The sequence shown here is derived from an EMBL/GenBank/DDBJ whole genome shotgun (WGS) entry which is preliminary data.</text>
</comment>
<evidence type="ECO:0000256" key="8">
    <source>
        <dbReference type="ARBA" id="ARBA00047715"/>
    </source>
</evidence>
<feature type="binding site" evidence="9">
    <location>
        <begin position="108"/>
        <end position="109"/>
    </location>
    <ligand>
        <name>pyridoxal 5'-phosphate</name>
        <dbReference type="ChEBI" id="CHEBI:597326"/>
    </ligand>
</feature>
<dbReference type="PANTHER" id="PTHR13693:SF100">
    <property type="entry name" value="8-AMINO-7-OXONONANOATE SYNTHASE"/>
    <property type="match status" value="1"/>
</dbReference>
<evidence type="ECO:0000313" key="12">
    <source>
        <dbReference type="EMBL" id="KGD73476.1"/>
    </source>
</evidence>
<dbReference type="UniPathway" id="UPA00078"/>
<comment type="similarity">
    <text evidence="3 9">Belongs to the class-II pyridoxal-phosphate-dependent aminotransferase family. BioF subfamily.</text>
</comment>
<comment type="cofactor">
    <cofactor evidence="1 9 10">
        <name>pyridoxal 5'-phosphate</name>
        <dbReference type="ChEBI" id="CHEBI:597326"/>
    </cofactor>
</comment>
<dbReference type="NCBIfam" id="TIGR00858">
    <property type="entry name" value="bioF"/>
    <property type="match status" value="1"/>
</dbReference>
<name>A0A095T9A9_9GAMM</name>
<comment type="pathway">
    <text evidence="2 9">Cofactor biosynthesis; biotin biosynthesis.</text>
</comment>
<dbReference type="Proteomes" id="UP000029577">
    <property type="component" value="Unassembled WGS sequence"/>
</dbReference>
<keyword evidence="5 9" id="KW-0808">Transferase</keyword>
<dbReference type="Gene3D" id="3.90.1150.10">
    <property type="entry name" value="Aspartate Aminotransferase, domain 1"/>
    <property type="match status" value="1"/>
</dbReference>
<evidence type="ECO:0000256" key="7">
    <source>
        <dbReference type="ARBA" id="ARBA00022898"/>
    </source>
</evidence>
<feature type="binding site" evidence="9">
    <location>
        <position position="179"/>
    </location>
    <ligand>
        <name>pyridoxal 5'-phosphate</name>
        <dbReference type="ChEBI" id="CHEBI:597326"/>
    </ligand>
</feature>
<evidence type="ECO:0000259" key="11">
    <source>
        <dbReference type="Pfam" id="PF00155"/>
    </source>
</evidence>
<dbReference type="InterPro" id="IPR015422">
    <property type="entry name" value="PyrdxlP-dep_Trfase_small"/>
</dbReference>
<dbReference type="Gene3D" id="3.40.640.10">
    <property type="entry name" value="Type I PLP-dependent aspartate aminotransferase-like (Major domain)"/>
    <property type="match status" value="1"/>
</dbReference>
<protein>
    <recommendedName>
        <fullName evidence="9">8-amino-7-oxononanoate synthase</fullName>
        <shortName evidence="9">AONS</shortName>
        <ecNumber evidence="9">2.3.1.47</ecNumber>
    </recommendedName>
    <alternativeName>
        <fullName evidence="9">7-keto-8-amino-pelargonic acid synthase</fullName>
        <shortName evidence="9">7-KAP synthase</shortName>
        <shortName evidence="9">KAPA synthase</shortName>
    </alternativeName>
    <alternativeName>
        <fullName evidence="9">8-amino-7-ketopelargonate synthase</fullName>
    </alternativeName>
</protein>
<dbReference type="STRING" id="642227.HA49_09415"/>
<dbReference type="InterPro" id="IPR050087">
    <property type="entry name" value="AON_synthase_class-II"/>
</dbReference>
<dbReference type="AlphaFoldDB" id="A0A095T9A9"/>
<dbReference type="InterPro" id="IPR004723">
    <property type="entry name" value="AONS_Archaea/Proteobacteria"/>
</dbReference>
<evidence type="ECO:0000256" key="6">
    <source>
        <dbReference type="ARBA" id="ARBA00022756"/>
    </source>
</evidence>
<dbReference type="InterPro" id="IPR015424">
    <property type="entry name" value="PyrdxlP-dep_Trfase"/>
</dbReference>
<dbReference type="HAMAP" id="MF_01693">
    <property type="entry name" value="BioF_aminotrans_2"/>
    <property type="match status" value="1"/>
</dbReference>
<dbReference type="eggNOG" id="COG0156">
    <property type="taxonomic scope" value="Bacteria"/>
</dbReference>
<keyword evidence="6 9" id="KW-0093">Biotin biosynthesis</keyword>
<organism evidence="12 13">
    <name type="scientific">Tatumella morbirosei</name>
    <dbReference type="NCBI Taxonomy" id="642227"/>
    <lineage>
        <taxon>Bacteria</taxon>
        <taxon>Pseudomonadati</taxon>
        <taxon>Pseudomonadota</taxon>
        <taxon>Gammaproteobacteria</taxon>
        <taxon>Enterobacterales</taxon>
        <taxon>Erwiniaceae</taxon>
        <taxon>Tatumella</taxon>
    </lineage>
</organism>
<keyword evidence="13" id="KW-1185">Reference proteome</keyword>
<reference evidence="12" key="1">
    <citation type="submission" date="2014-12" db="EMBL/GenBank/DDBJ databases">
        <title>The draft genome of the Tatumella morbirosei type strain, LMG23360T isolated from pineapple rot.</title>
        <authorList>
            <person name="Smits T.H."/>
            <person name="Palmer M."/>
            <person name="Venter S.N."/>
            <person name="Duffy B."/>
            <person name="Steenkamp E.T."/>
            <person name="Chan W.Y."/>
            <person name="Coutinho T.A."/>
            <person name="Coetzee M.P."/>
            <person name="De Maayer P."/>
        </authorList>
    </citation>
    <scope>NUCLEOTIDE SEQUENCE [LARGE SCALE GENOMIC DNA]</scope>
    <source>
        <strain evidence="12">LMG 23360</strain>
    </source>
</reference>
<keyword evidence="12" id="KW-0012">Acyltransferase</keyword>
<feature type="binding site" evidence="9">
    <location>
        <position position="207"/>
    </location>
    <ligand>
        <name>pyridoxal 5'-phosphate</name>
        <dbReference type="ChEBI" id="CHEBI:597326"/>
    </ligand>
</feature>
<dbReference type="RefSeq" id="WP_038019619.1">
    <property type="nucleotide sequence ID" value="NZ_JPKR02000002.1"/>
</dbReference>
<gene>
    <name evidence="9" type="primary">bioF</name>
    <name evidence="12" type="ORF">HA49_09415</name>
</gene>
<dbReference type="GO" id="GO:0008710">
    <property type="term" value="F:8-amino-7-oxononanoate synthase activity"/>
    <property type="evidence" value="ECO:0007669"/>
    <property type="project" value="UniProtKB-UniRule"/>
</dbReference>
<dbReference type="SUPFAM" id="SSF53383">
    <property type="entry name" value="PLP-dependent transferases"/>
    <property type="match status" value="1"/>
</dbReference>
<evidence type="ECO:0000256" key="3">
    <source>
        <dbReference type="ARBA" id="ARBA00010008"/>
    </source>
</evidence>
<evidence type="ECO:0000256" key="2">
    <source>
        <dbReference type="ARBA" id="ARBA00004746"/>
    </source>
</evidence>
<dbReference type="GO" id="GO:0030170">
    <property type="term" value="F:pyridoxal phosphate binding"/>
    <property type="evidence" value="ECO:0007669"/>
    <property type="project" value="UniProtKB-UniRule"/>
</dbReference>
<evidence type="ECO:0000256" key="10">
    <source>
        <dbReference type="PIRSR" id="PIRSR604723-51"/>
    </source>
</evidence>
<comment type="catalytic activity">
    <reaction evidence="8 9">
        <text>6-carboxyhexanoyl-[ACP] + L-alanine + H(+) = (8S)-8-amino-7-oxononanoate + holo-[ACP] + CO2</text>
        <dbReference type="Rhea" id="RHEA:42288"/>
        <dbReference type="Rhea" id="RHEA-COMP:9685"/>
        <dbReference type="Rhea" id="RHEA-COMP:9955"/>
        <dbReference type="ChEBI" id="CHEBI:15378"/>
        <dbReference type="ChEBI" id="CHEBI:16526"/>
        <dbReference type="ChEBI" id="CHEBI:57972"/>
        <dbReference type="ChEBI" id="CHEBI:64479"/>
        <dbReference type="ChEBI" id="CHEBI:78846"/>
        <dbReference type="ChEBI" id="CHEBI:149468"/>
        <dbReference type="EC" id="2.3.1.47"/>
    </reaction>
</comment>
<dbReference type="OrthoDB" id="9807157at2"/>
<keyword evidence="7 9" id="KW-0663">Pyridoxal phosphate</keyword>
<feature type="binding site" evidence="9">
    <location>
        <position position="21"/>
    </location>
    <ligand>
        <name>substrate</name>
    </ligand>
</feature>
<dbReference type="CDD" id="cd06454">
    <property type="entry name" value="KBL_like"/>
    <property type="match status" value="1"/>
</dbReference>
<dbReference type="EC" id="2.3.1.47" evidence="9"/>